<keyword evidence="3 7" id="KW-1003">Cell membrane</keyword>
<keyword evidence="5 7" id="KW-1133">Transmembrane helix</keyword>
<sequence length="250" mass="27181">MEELLQSALAHSGELALLMLFLVVLAESTAIVGLLVPGTVLMVAIGTLIGQGKMDFWLACLIGFIAAMLGDGISYWLGKRYRHRLQGHRWVRPHRGLLVQAKRVLRKHGGGGVFAGRFIGPTRPVLPLVAGMLAMPPRRFVPACTLACLLWTPAYLLPGIFAGAAVGLGEHSGISFPMQLLITAILAALTTWLLSSLTQHLLRRRQQRALPRHLGWGVPVASIACALALWFTVQHPLAPAYGERLWQLVS</sequence>
<dbReference type="GO" id="GO:0005886">
    <property type="term" value="C:plasma membrane"/>
    <property type="evidence" value="ECO:0007669"/>
    <property type="project" value="UniProtKB-SubCell"/>
</dbReference>
<dbReference type="PANTHER" id="PTHR30353:SF15">
    <property type="entry name" value="INNER MEMBRANE PROTEIN YABI"/>
    <property type="match status" value="1"/>
</dbReference>
<evidence type="ECO:0000256" key="1">
    <source>
        <dbReference type="ARBA" id="ARBA00004651"/>
    </source>
</evidence>
<dbReference type="EMBL" id="JADFUA010000003">
    <property type="protein sequence ID" value="MBE9609252.1"/>
    <property type="molecule type" value="Genomic_DNA"/>
</dbReference>
<dbReference type="AlphaFoldDB" id="A0A8J7FKB5"/>
<keyword evidence="4 7" id="KW-0812">Transmembrane</keyword>
<feature type="domain" description="VTT" evidence="8">
    <location>
        <begin position="36"/>
        <end position="159"/>
    </location>
</feature>
<evidence type="ECO:0000256" key="7">
    <source>
        <dbReference type="RuleBase" id="RU367016"/>
    </source>
</evidence>
<gene>
    <name evidence="9" type="ORF">INR99_07815</name>
</gene>
<feature type="transmembrane region" description="Helical" evidence="7">
    <location>
        <begin position="56"/>
        <end position="77"/>
    </location>
</feature>
<dbReference type="InterPro" id="IPR032816">
    <property type="entry name" value="VTT_dom"/>
</dbReference>
<feature type="transmembrane region" description="Helical" evidence="7">
    <location>
        <begin position="174"/>
        <end position="194"/>
    </location>
</feature>
<dbReference type="Pfam" id="PF09335">
    <property type="entry name" value="VTT_dom"/>
    <property type="match status" value="1"/>
</dbReference>
<comment type="similarity">
    <text evidence="2 7">Belongs to the DedA family.</text>
</comment>
<evidence type="ECO:0000256" key="6">
    <source>
        <dbReference type="ARBA" id="ARBA00023136"/>
    </source>
</evidence>
<evidence type="ECO:0000313" key="10">
    <source>
        <dbReference type="Proteomes" id="UP000604481"/>
    </source>
</evidence>
<evidence type="ECO:0000259" key="8">
    <source>
        <dbReference type="Pfam" id="PF09335"/>
    </source>
</evidence>
<name>A0A8J7FKB5_9NEIS</name>
<proteinExistence type="inferred from homology"/>
<feature type="transmembrane region" description="Helical" evidence="7">
    <location>
        <begin position="214"/>
        <end position="233"/>
    </location>
</feature>
<feature type="transmembrane region" description="Helical" evidence="7">
    <location>
        <begin position="15"/>
        <end position="36"/>
    </location>
</feature>
<dbReference type="Proteomes" id="UP000604481">
    <property type="component" value="Unassembled WGS sequence"/>
</dbReference>
<keyword evidence="6 7" id="KW-0472">Membrane</keyword>
<evidence type="ECO:0000256" key="5">
    <source>
        <dbReference type="ARBA" id="ARBA00022989"/>
    </source>
</evidence>
<evidence type="ECO:0000256" key="2">
    <source>
        <dbReference type="ARBA" id="ARBA00010792"/>
    </source>
</evidence>
<accession>A0A8J7FKB5</accession>
<comment type="subcellular location">
    <subcellularLocation>
        <location evidence="1 7">Cell membrane</location>
        <topology evidence="1 7">Multi-pass membrane protein</topology>
    </subcellularLocation>
</comment>
<evidence type="ECO:0000256" key="3">
    <source>
        <dbReference type="ARBA" id="ARBA00022475"/>
    </source>
</evidence>
<dbReference type="InterPro" id="IPR032818">
    <property type="entry name" value="DedA-like"/>
</dbReference>
<organism evidence="9 10">
    <name type="scientific">Chitinilyticum piscinae</name>
    <dbReference type="NCBI Taxonomy" id="2866724"/>
    <lineage>
        <taxon>Bacteria</taxon>
        <taxon>Pseudomonadati</taxon>
        <taxon>Pseudomonadota</taxon>
        <taxon>Betaproteobacteria</taxon>
        <taxon>Neisseriales</taxon>
        <taxon>Chitinibacteraceae</taxon>
        <taxon>Chitinilyticum</taxon>
    </lineage>
</organism>
<evidence type="ECO:0000256" key="4">
    <source>
        <dbReference type="ARBA" id="ARBA00022692"/>
    </source>
</evidence>
<protein>
    <submittedName>
        <fullName evidence="9">DedA family protein</fullName>
    </submittedName>
</protein>
<reference evidence="9 10" key="1">
    <citation type="submission" date="2020-10" db="EMBL/GenBank/DDBJ databases">
        <title>The genome sequence of Chitinilyticum litopenaei 4Y14.</title>
        <authorList>
            <person name="Liu Y."/>
        </authorList>
    </citation>
    <scope>NUCLEOTIDE SEQUENCE [LARGE SCALE GENOMIC DNA]</scope>
    <source>
        <strain evidence="9 10">4Y14</strain>
    </source>
</reference>
<dbReference type="PANTHER" id="PTHR30353">
    <property type="entry name" value="INNER MEMBRANE PROTEIN DEDA-RELATED"/>
    <property type="match status" value="1"/>
</dbReference>
<keyword evidence="10" id="KW-1185">Reference proteome</keyword>
<dbReference type="RefSeq" id="WP_194115760.1">
    <property type="nucleotide sequence ID" value="NZ_JADFUA010000003.1"/>
</dbReference>
<evidence type="ECO:0000313" key="9">
    <source>
        <dbReference type="EMBL" id="MBE9609252.1"/>
    </source>
</evidence>
<comment type="caution">
    <text evidence="9">The sequence shown here is derived from an EMBL/GenBank/DDBJ whole genome shotgun (WGS) entry which is preliminary data.</text>
</comment>
<feature type="transmembrane region" description="Helical" evidence="7">
    <location>
        <begin position="140"/>
        <end position="168"/>
    </location>
</feature>